<name>A0A849SC43_UNCEI</name>
<sequence>MHHAWSLFTRALRAFVADNGMQLAAGIAFYVLLSLVPLATFNVAWKIRTHRSVVRRRTGRMR</sequence>
<accession>A0A849SC43</accession>
<feature type="transmembrane region" description="Helical" evidence="1">
    <location>
        <begin position="20"/>
        <end position="45"/>
    </location>
</feature>
<evidence type="ECO:0000313" key="3">
    <source>
        <dbReference type="Proteomes" id="UP000580839"/>
    </source>
</evidence>
<gene>
    <name evidence="2" type="ORF">HOP12_02095</name>
</gene>
<organism evidence="2 3">
    <name type="scientific">Eiseniibacteriota bacterium</name>
    <dbReference type="NCBI Taxonomy" id="2212470"/>
    <lineage>
        <taxon>Bacteria</taxon>
        <taxon>Candidatus Eiseniibacteriota</taxon>
    </lineage>
</organism>
<evidence type="ECO:0000256" key="1">
    <source>
        <dbReference type="SAM" id="Phobius"/>
    </source>
</evidence>
<reference evidence="2 3" key="1">
    <citation type="submission" date="2020-04" db="EMBL/GenBank/DDBJ databases">
        <title>Metagenomic profiling of ammonia- and methane-oxidizing microorganisms in a Dutch drinking water treatment plant.</title>
        <authorList>
            <person name="Poghosyan L."/>
            <person name="Leucker S."/>
        </authorList>
    </citation>
    <scope>NUCLEOTIDE SEQUENCE [LARGE SCALE GENOMIC DNA]</scope>
    <source>
        <strain evidence="2">S-RSF-IL-03</strain>
    </source>
</reference>
<comment type="caution">
    <text evidence="2">The sequence shown here is derived from an EMBL/GenBank/DDBJ whole genome shotgun (WGS) entry which is preliminary data.</text>
</comment>
<dbReference type="AlphaFoldDB" id="A0A849SC43"/>
<keyword evidence="1" id="KW-1133">Transmembrane helix</keyword>
<keyword evidence="1" id="KW-0472">Membrane</keyword>
<keyword evidence="1" id="KW-0812">Transmembrane</keyword>
<protein>
    <submittedName>
        <fullName evidence="2">Uncharacterized protein</fullName>
    </submittedName>
</protein>
<evidence type="ECO:0000313" key="2">
    <source>
        <dbReference type="EMBL" id="NOT32942.1"/>
    </source>
</evidence>
<proteinExistence type="predicted"/>
<dbReference type="EMBL" id="JABFRW010000023">
    <property type="protein sequence ID" value="NOT32942.1"/>
    <property type="molecule type" value="Genomic_DNA"/>
</dbReference>
<dbReference type="Proteomes" id="UP000580839">
    <property type="component" value="Unassembled WGS sequence"/>
</dbReference>